<evidence type="ECO:0000313" key="2">
    <source>
        <dbReference type="EMBL" id="MDR7086062.1"/>
    </source>
</evidence>
<keyword evidence="1" id="KW-0732">Signal</keyword>
<sequence>MRARWLVPLIFLAPLLVPAPASALSCVPFSEQKPYSSFAGTIVQQRGDAYLFVVREVWSGPDLDARTWIAFDELWYEPVPAVGEAWVIYADESLRANTCTATPDRDGADELRPDKVRKPKPPTWWSEIRTGLMSVWTLVPEPVIDETG</sequence>
<protein>
    <submittedName>
        <fullName evidence="2">Uncharacterized protein</fullName>
    </submittedName>
</protein>
<name>A0ABU1ULL7_9ACTN</name>
<dbReference type="EMBL" id="JAVDWH010000001">
    <property type="protein sequence ID" value="MDR7086062.1"/>
    <property type="molecule type" value="Genomic_DNA"/>
</dbReference>
<proteinExistence type="predicted"/>
<organism evidence="2 3">
    <name type="scientific">Aeromicrobium panaciterrae</name>
    <dbReference type="NCBI Taxonomy" id="363861"/>
    <lineage>
        <taxon>Bacteria</taxon>
        <taxon>Bacillati</taxon>
        <taxon>Actinomycetota</taxon>
        <taxon>Actinomycetes</taxon>
        <taxon>Propionibacteriales</taxon>
        <taxon>Nocardioidaceae</taxon>
        <taxon>Aeromicrobium</taxon>
    </lineage>
</organism>
<comment type="caution">
    <text evidence="2">The sequence shown here is derived from an EMBL/GenBank/DDBJ whole genome shotgun (WGS) entry which is preliminary data.</text>
</comment>
<dbReference type="PROSITE" id="PS51257">
    <property type="entry name" value="PROKAR_LIPOPROTEIN"/>
    <property type="match status" value="1"/>
</dbReference>
<dbReference type="Proteomes" id="UP001257739">
    <property type="component" value="Unassembled WGS sequence"/>
</dbReference>
<evidence type="ECO:0000313" key="3">
    <source>
        <dbReference type="Proteomes" id="UP001257739"/>
    </source>
</evidence>
<gene>
    <name evidence="2" type="ORF">J2X11_000901</name>
</gene>
<keyword evidence="3" id="KW-1185">Reference proteome</keyword>
<feature type="chain" id="PRO_5047336435" evidence="1">
    <location>
        <begin position="24"/>
        <end position="148"/>
    </location>
</feature>
<evidence type="ECO:0000256" key="1">
    <source>
        <dbReference type="SAM" id="SignalP"/>
    </source>
</evidence>
<accession>A0ABU1ULL7</accession>
<feature type="signal peptide" evidence="1">
    <location>
        <begin position="1"/>
        <end position="23"/>
    </location>
</feature>
<dbReference type="RefSeq" id="WP_309967220.1">
    <property type="nucleotide sequence ID" value="NZ_JAVDWH010000001.1"/>
</dbReference>
<reference evidence="2 3" key="1">
    <citation type="submission" date="2023-07" db="EMBL/GenBank/DDBJ databases">
        <title>Sorghum-associated microbial communities from plants grown in Nebraska, USA.</title>
        <authorList>
            <person name="Schachtman D."/>
        </authorList>
    </citation>
    <scope>NUCLEOTIDE SEQUENCE [LARGE SCALE GENOMIC DNA]</scope>
    <source>
        <strain evidence="2 3">BE248</strain>
    </source>
</reference>